<proteinExistence type="predicted"/>
<dbReference type="InterPro" id="IPR012495">
    <property type="entry name" value="TadE-like_dom"/>
</dbReference>
<evidence type="ECO:0000313" key="4">
    <source>
        <dbReference type="Proteomes" id="UP001500200"/>
    </source>
</evidence>
<evidence type="ECO:0000259" key="2">
    <source>
        <dbReference type="Pfam" id="PF07811"/>
    </source>
</evidence>
<keyword evidence="1" id="KW-1133">Transmembrane helix</keyword>
<keyword evidence="1" id="KW-0472">Membrane</keyword>
<keyword evidence="1" id="KW-0812">Transmembrane</keyword>
<accession>A0ABP9S9T2</accession>
<feature type="transmembrane region" description="Helical" evidence="1">
    <location>
        <begin position="21"/>
        <end position="41"/>
    </location>
</feature>
<feature type="domain" description="TadE-like" evidence="2">
    <location>
        <begin position="20"/>
        <end position="62"/>
    </location>
</feature>
<comment type="caution">
    <text evidence="3">The sequence shown here is derived from an EMBL/GenBank/DDBJ whole genome shotgun (WGS) entry which is preliminary data.</text>
</comment>
<gene>
    <name evidence="3" type="ORF">GCM10023346_14750</name>
</gene>
<keyword evidence="4" id="KW-1185">Reference proteome</keyword>
<dbReference type="EMBL" id="BAABKK010000010">
    <property type="protein sequence ID" value="GAA5192532.1"/>
    <property type="molecule type" value="Genomic_DNA"/>
</dbReference>
<name>A0ABP9S9T2_9MICC</name>
<dbReference type="Pfam" id="PF07811">
    <property type="entry name" value="TadE"/>
    <property type="match status" value="1"/>
</dbReference>
<reference evidence="4" key="1">
    <citation type="journal article" date="2019" name="Int. J. Syst. Evol. Microbiol.">
        <title>The Global Catalogue of Microorganisms (GCM) 10K type strain sequencing project: providing services to taxonomists for standard genome sequencing and annotation.</title>
        <authorList>
            <consortium name="The Broad Institute Genomics Platform"/>
            <consortium name="The Broad Institute Genome Sequencing Center for Infectious Disease"/>
            <person name="Wu L."/>
            <person name="Ma J."/>
        </authorList>
    </citation>
    <scope>NUCLEOTIDE SEQUENCE [LARGE SCALE GENOMIC DNA]</scope>
    <source>
        <strain evidence="4">JCM 18514</strain>
    </source>
</reference>
<sequence>MRTRRNTNTRANRRSPRESGAVAVEFALVLPIFLVLVLGIAEFSRAFNIQVSLSEAGREASRYAAIHCSESTYSVAAAQSAGIAAAPSVTSPAPTIAITYSGDGTCSPGNNAIATVSYTTPWMTGFPALIPGMPSSLSISGTGVMRCGG</sequence>
<dbReference type="RefSeq" id="WP_345448616.1">
    <property type="nucleotide sequence ID" value="NZ_BAABKK010000010.1"/>
</dbReference>
<protein>
    <recommendedName>
        <fullName evidence="2">TadE-like domain-containing protein</fullName>
    </recommendedName>
</protein>
<evidence type="ECO:0000256" key="1">
    <source>
        <dbReference type="SAM" id="Phobius"/>
    </source>
</evidence>
<organism evidence="3 4">
    <name type="scientific">Arthrobacter gyeryongensis</name>
    <dbReference type="NCBI Taxonomy" id="1650592"/>
    <lineage>
        <taxon>Bacteria</taxon>
        <taxon>Bacillati</taxon>
        <taxon>Actinomycetota</taxon>
        <taxon>Actinomycetes</taxon>
        <taxon>Micrococcales</taxon>
        <taxon>Micrococcaceae</taxon>
        <taxon>Arthrobacter</taxon>
    </lineage>
</organism>
<evidence type="ECO:0000313" key="3">
    <source>
        <dbReference type="EMBL" id="GAA5192532.1"/>
    </source>
</evidence>
<dbReference type="Proteomes" id="UP001500200">
    <property type="component" value="Unassembled WGS sequence"/>
</dbReference>